<keyword evidence="1" id="KW-0472">Membrane</keyword>
<dbReference type="InterPro" id="IPR012902">
    <property type="entry name" value="N_methyl_site"/>
</dbReference>
<evidence type="ECO:0000256" key="1">
    <source>
        <dbReference type="SAM" id="Phobius"/>
    </source>
</evidence>
<reference evidence="4" key="1">
    <citation type="submission" date="2017-09" db="EMBL/GenBank/DDBJ databases">
        <title>Depth-based differentiation of microbial function through sediment-hosted aquifers and enrichment of novel symbionts in the deep terrestrial subsurface.</title>
        <authorList>
            <person name="Probst A.J."/>
            <person name="Ladd B."/>
            <person name="Jarett J.K."/>
            <person name="Geller-Mcgrath D.E."/>
            <person name="Sieber C.M.K."/>
            <person name="Emerson J.B."/>
            <person name="Anantharaman K."/>
            <person name="Thomas B.C."/>
            <person name="Malmstrom R."/>
            <person name="Stieglmeier M."/>
            <person name="Klingl A."/>
            <person name="Woyke T."/>
            <person name="Ryan C.M."/>
            <person name="Banfield J.F."/>
        </authorList>
    </citation>
    <scope>NUCLEOTIDE SEQUENCE [LARGE SCALE GENOMIC DNA]</scope>
</reference>
<evidence type="ECO:0000259" key="2">
    <source>
        <dbReference type="Pfam" id="PF03781"/>
    </source>
</evidence>
<feature type="transmembrane region" description="Helical" evidence="1">
    <location>
        <begin position="6"/>
        <end position="31"/>
    </location>
</feature>
<dbReference type="Pfam" id="PF07963">
    <property type="entry name" value="N_methyl"/>
    <property type="match status" value="1"/>
</dbReference>
<dbReference type="Proteomes" id="UP000230215">
    <property type="component" value="Unassembled WGS sequence"/>
</dbReference>
<protein>
    <recommendedName>
        <fullName evidence="2">Sulfatase-modifying factor enzyme-like domain-containing protein</fullName>
    </recommendedName>
</protein>
<feature type="non-terminal residue" evidence="3">
    <location>
        <position position="425"/>
    </location>
</feature>
<dbReference type="SUPFAM" id="SSF56436">
    <property type="entry name" value="C-type lectin-like"/>
    <property type="match status" value="1"/>
</dbReference>
<dbReference type="Pfam" id="PF03781">
    <property type="entry name" value="FGE-sulfatase"/>
    <property type="match status" value="1"/>
</dbReference>
<dbReference type="AlphaFoldDB" id="A0A2M7H1W4"/>
<dbReference type="NCBIfam" id="TIGR02532">
    <property type="entry name" value="IV_pilin_GFxxxE"/>
    <property type="match status" value="1"/>
</dbReference>
<dbReference type="InterPro" id="IPR016187">
    <property type="entry name" value="CTDL_fold"/>
</dbReference>
<dbReference type="InterPro" id="IPR042095">
    <property type="entry name" value="SUMF_sf"/>
</dbReference>
<sequence length="425" mass="45048">MGIKPNSFTLIELVIVIAILAILAAVVVLVINPAEHMKSARDSSRMSDLQNIHKSIGLYQADGGTTMGSASTVYVSISDSSDTCANLGLPTLPTGWSYACVTEANLRKTDGAGWIPIPFSNISFGSTISSLPTDPTNTTSTGNYYTYVTGGSWKLKAQFESSKNLSIAVKDGGPSVNSYELGSDLALGPMLFPDNWIKVPGNSSFGTSDFWVMKYEAKCVDSTNNLPLTSPDTGYNTYSNSTTACTGTKYPASAITGYPIANISHNTALTYCQNIGAHLLTNDEWMTIARNAEGVSSNFTSGVLYSGHNDNVPAVALQADKDDAQGYSGTGNSSGNQRRTFTLSNGNVIWDIPGNVWEHVQRSVDNVGDLTTTMALPACSDAVAGWGWCQYGNSTAPYVSSWTADVIRNSVGPSNTGWNSTQGMG</sequence>
<dbReference type="InterPro" id="IPR005532">
    <property type="entry name" value="SUMF_dom"/>
</dbReference>
<keyword evidence="1" id="KW-1133">Transmembrane helix</keyword>
<dbReference type="Gene3D" id="3.90.1580.10">
    <property type="entry name" value="paralog of FGE (formylglycine-generating enzyme)"/>
    <property type="match status" value="1"/>
</dbReference>
<organism evidence="3 4">
    <name type="scientific">Candidatus Nealsonbacteria bacterium CG15_BIG_FIL_POST_REV_8_21_14_020_37_12</name>
    <dbReference type="NCBI Taxonomy" id="1974716"/>
    <lineage>
        <taxon>Bacteria</taxon>
        <taxon>Candidatus Nealsoniibacteriota</taxon>
    </lineage>
</organism>
<evidence type="ECO:0000313" key="3">
    <source>
        <dbReference type="EMBL" id="PIW35329.1"/>
    </source>
</evidence>
<comment type="caution">
    <text evidence="3">The sequence shown here is derived from an EMBL/GenBank/DDBJ whole genome shotgun (WGS) entry which is preliminary data.</text>
</comment>
<dbReference type="InterPro" id="IPR045584">
    <property type="entry name" value="Pilin-like"/>
</dbReference>
<name>A0A2M7H1W4_9BACT</name>
<dbReference type="EMBL" id="PFGB01000010">
    <property type="protein sequence ID" value="PIW35329.1"/>
    <property type="molecule type" value="Genomic_DNA"/>
</dbReference>
<evidence type="ECO:0000313" key="4">
    <source>
        <dbReference type="Proteomes" id="UP000230215"/>
    </source>
</evidence>
<feature type="domain" description="Sulfatase-modifying factor enzyme-like" evidence="2">
    <location>
        <begin position="234"/>
        <end position="363"/>
    </location>
</feature>
<accession>A0A2M7H1W4</accession>
<keyword evidence="1" id="KW-0812">Transmembrane</keyword>
<dbReference type="Gene3D" id="3.30.700.10">
    <property type="entry name" value="Glycoprotein, Type 4 Pilin"/>
    <property type="match status" value="1"/>
</dbReference>
<proteinExistence type="predicted"/>
<dbReference type="SUPFAM" id="SSF54523">
    <property type="entry name" value="Pili subunits"/>
    <property type="match status" value="1"/>
</dbReference>
<gene>
    <name evidence="3" type="ORF">COW25_00315</name>
</gene>